<feature type="active site" evidence="4">
    <location>
        <position position="11"/>
    </location>
</feature>
<evidence type="ECO:0000313" key="6">
    <source>
        <dbReference type="EMBL" id="OGY16219.1"/>
    </source>
</evidence>
<accession>A0A1G1VLD2</accession>
<gene>
    <name evidence="4" type="primary">msrA</name>
    <name evidence="6" type="ORF">A2785_01345</name>
</gene>
<dbReference type="InterPro" id="IPR002569">
    <property type="entry name" value="Met_Sox_Rdtase_MsrA_dom"/>
</dbReference>
<dbReference type="HAMAP" id="MF_01401">
    <property type="entry name" value="MsrA"/>
    <property type="match status" value="1"/>
</dbReference>
<dbReference type="NCBIfam" id="TIGR00401">
    <property type="entry name" value="msrA"/>
    <property type="match status" value="1"/>
</dbReference>
<dbReference type="GO" id="GO:0033744">
    <property type="term" value="F:L-methionine:thioredoxin-disulfide S-oxidoreductase activity"/>
    <property type="evidence" value="ECO:0007669"/>
    <property type="project" value="RHEA"/>
</dbReference>
<evidence type="ECO:0000256" key="4">
    <source>
        <dbReference type="HAMAP-Rule" id="MF_01401"/>
    </source>
</evidence>
<dbReference type="PANTHER" id="PTHR43774">
    <property type="entry name" value="PEPTIDE METHIONINE SULFOXIDE REDUCTASE"/>
    <property type="match status" value="1"/>
</dbReference>
<dbReference type="Gene3D" id="3.30.1060.10">
    <property type="entry name" value="Peptide methionine sulphoxide reductase MsrA"/>
    <property type="match status" value="1"/>
</dbReference>
<evidence type="ECO:0000256" key="1">
    <source>
        <dbReference type="ARBA" id="ARBA00023002"/>
    </source>
</evidence>
<name>A0A1G1VLD2_9BACT</name>
<dbReference type="EMBL" id="MHCI01000018">
    <property type="protein sequence ID" value="OGY16219.1"/>
    <property type="molecule type" value="Genomic_DNA"/>
</dbReference>
<evidence type="ECO:0000313" key="7">
    <source>
        <dbReference type="Proteomes" id="UP000179069"/>
    </source>
</evidence>
<evidence type="ECO:0000259" key="5">
    <source>
        <dbReference type="Pfam" id="PF01625"/>
    </source>
</evidence>
<comment type="similarity">
    <text evidence="4">Belongs to the MsrA Met sulfoxide reductase family.</text>
</comment>
<organism evidence="6 7">
    <name type="scientific">Candidatus Chisholmbacteria bacterium RIFCSPHIGHO2_01_FULL_49_18</name>
    <dbReference type="NCBI Taxonomy" id="1797590"/>
    <lineage>
        <taxon>Bacteria</taxon>
        <taxon>Candidatus Chisholmiibacteriota</taxon>
    </lineage>
</organism>
<comment type="caution">
    <text evidence="6">The sequence shown here is derived from an EMBL/GenBank/DDBJ whole genome shotgun (WGS) entry which is preliminary data.</text>
</comment>
<protein>
    <recommendedName>
        <fullName evidence="4">Peptide methionine sulfoxide reductase MsrA</fullName>
        <shortName evidence="4">Protein-methionine-S-oxide reductase</shortName>
        <ecNumber evidence="4">1.8.4.11</ecNumber>
    </recommendedName>
    <alternativeName>
        <fullName evidence="4">Peptide-methionine (S)-S-oxide reductase</fullName>
        <shortName evidence="4">Peptide Met(O) reductase</shortName>
    </alternativeName>
</protein>
<evidence type="ECO:0000256" key="2">
    <source>
        <dbReference type="ARBA" id="ARBA00047806"/>
    </source>
</evidence>
<comment type="catalytic activity">
    <reaction evidence="3 4">
        <text>[thioredoxin]-disulfide + L-methionine + H2O = L-methionine (S)-S-oxide + [thioredoxin]-dithiol</text>
        <dbReference type="Rhea" id="RHEA:19993"/>
        <dbReference type="Rhea" id="RHEA-COMP:10698"/>
        <dbReference type="Rhea" id="RHEA-COMP:10700"/>
        <dbReference type="ChEBI" id="CHEBI:15377"/>
        <dbReference type="ChEBI" id="CHEBI:29950"/>
        <dbReference type="ChEBI" id="CHEBI:50058"/>
        <dbReference type="ChEBI" id="CHEBI:57844"/>
        <dbReference type="ChEBI" id="CHEBI:58772"/>
        <dbReference type="EC" id="1.8.4.11"/>
    </reaction>
</comment>
<dbReference type="GO" id="GO:0008113">
    <property type="term" value="F:peptide-methionine (S)-S-oxide reductase activity"/>
    <property type="evidence" value="ECO:0007669"/>
    <property type="project" value="UniProtKB-UniRule"/>
</dbReference>
<dbReference type="Proteomes" id="UP000179069">
    <property type="component" value="Unassembled WGS sequence"/>
</dbReference>
<dbReference type="EC" id="1.8.4.11" evidence="4"/>
<keyword evidence="1 4" id="KW-0560">Oxidoreductase</keyword>
<dbReference type="PANTHER" id="PTHR43774:SF1">
    <property type="entry name" value="PEPTIDE METHIONINE SULFOXIDE REDUCTASE MSRA 2"/>
    <property type="match status" value="1"/>
</dbReference>
<dbReference type="InterPro" id="IPR036509">
    <property type="entry name" value="Met_Sox_Rdtase_MsrA_sf"/>
</dbReference>
<reference evidence="6 7" key="1">
    <citation type="journal article" date="2016" name="Nat. Commun.">
        <title>Thousands of microbial genomes shed light on interconnected biogeochemical processes in an aquifer system.</title>
        <authorList>
            <person name="Anantharaman K."/>
            <person name="Brown C.T."/>
            <person name="Hug L.A."/>
            <person name="Sharon I."/>
            <person name="Castelle C.J."/>
            <person name="Probst A.J."/>
            <person name="Thomas B.C."/>
            <person name="Singh A."/>
            <person name="Wilkins M.J."/>
            <person name="Karaoz U."/>
            <person name="Brodie E.L."/>
            <person name="Williams K.H."/>
            <person name="Hubbard S.S."/>
            <person name="Banfield J.F."/>
        </authorList>
    </citation>
    <scope>NUCLEOTIDE SEQUENCE [LARGE SCALE GENOMIC DNA]</scope>
</reference>
<feature type="domain" description="Peptide methionine sulphoxide reductase MsrA" evidence="5">
    <location>
        <begin position="4"/>
        <end position="157"/>
    </location>
</feature>
<dbReference type="Pfam" id="PF01625">
    <property type="entry name" value="PMSR"/>
    <property type="match status" value="1"/>
</dbReference>
<dbReference type="AlphaFoldDB" id="A0A1G1VLD2"/>
<proteinExistence type="inferred from homology"/>
<dbReference type="SUPFAM" id="SSF55068">
    <property type="entry name" value="Peptide methionine sulfoxide reductase"/>
    <property type="match status" value="1"/>
</dbReference>
<sequence length="176" mass="19834">MTTKAYFGGGCFWCIEAVFTKIKGVSSAISGYSGGKVANPSYEQVSGGGTGHVETVEVTFDPSIVTYDQLLSVFFSVHDPTTMDRQGGDVGEQYRSVVFYADEEQKKQVEAFINNLKKEETFSQPIVTIVEALKEFYKAEAYHQQYYEQHPERAYCQVVISPKLAKLKQEYQHLLK</sequence>
<evidence type="ECO:0000256" key="3">
    <source>
        <dbReference type="ARBA" id="ARBA00048782"/>
    </source>
</evidence>
<comment type="function">
    <text evidence="4">Has an important function as a repair enzyme for proteins that have been inactivated by oxidation. Catalyzes the reversible oxidation-reduction of methionine sulfoxide in proteins to methionine.</text>
</comment>
<comment type="catalytic activity">
    <reaction evidence="2 4">
        <text>L-methionyl-[protein] + [thioredoxin]-disulfide + H2O = L-methionyl-(S)-S-oxide-[protein] + [thioredoxin]-dithiol</text>
        <dbReference type="Rhea" id="RHEA:14217"/>
        <dbReference type="Rhea" id="RHEA-COMP:10698"/>
        <dbReference type="Rhea" id="RHEA-COMP:10700"/>
        <dbReference type="Rhea" id="RHEA-COMP:12313"/>
        <dbReference type="Rhea" id="RHEA-COMP:12315"/>
        <dbReference type="ChEBI" id="CHEBI:15377"/>
        <dbReference type="ChEBI" id="CHEBI:16044"/>
        <dbReference type="ChEBI" id="CHEBI:29950"/>
        <dbReference type="ChEBI" id="CHEBI:44120"/>
        <dbReference type="ChEBI" id="CHEBI:50058"/>
        <dbReference type="EC" id="1.8.4.11"/>
    </reaction>
</comment>